<evidence type="ECO:0000313" key="2">
    <source>
        <dbReference type="EMBL" id="MBC2397557.1"/>
    </source>
</evidence>
<dbReference type="Gene3D" id="3.10.490.10">
    <property type="entry name" value="Gamma-glutamyl cyclotransferase-like"/>
    <property type="match status" value="1"/>
</dbReference>
<name>A0A923J005_CLOTT</name>
<dbReference type="InterPro" id="IPR009288">
    <property type="entry name" value="AIG2-like_dom"/>
</dbReference>
<accession>A0A923J005</accession>
<dbReference type="AlphaFoldDB" id="A0A923J005"/>
<dbReference type="CDD" id="cd06661">
    <property type="entry name" value="GGCT_like"/>
    <property type="match status" value="1"/>
</dbReference>
<organism evidence="2 3">
    <name type="scientific">Clostridium tetanomorphum</name>
    <dbReference type="NCBI Taxonomy" id="1553"/>
    <lineage>
        <taxon>Bacteria</taxon>
        <taxon>Bacillati</taxon>
        <taxon>Bacillota</taxon>
        <taxon>Clostridia</taxon>
        <taxon>Eubacteriales</taxon>
        <taxon>Clostridiaceae</taxon>
        <taxon>Clostridium</taxon>
    </lineage>
</organism>
<dbReference type="InterPro" id="IPR013024">
    <property type="entry name" value="GGCT-like"/>
</dbReference>
<proteinExistence type="predicted"/>
<dbReference type="Pfam" id="PF06094">
    <property type="entry name" value="GGACT"/>
    <property type="match status" value="1"/>
</dbReference>
<dbReference type="Proteomes" id="UP000563151">
    <property type="component" value="Unassembled WGS sequence"/>
</dbReference>
<comment type="caution">
    <text evidence="2">The sequence shown here is derived from an EMBL/GenBank/DDBJ whole genome shotgun (WGS) entry which is preliminary data.</text>
</comment>
<feature type="domain" description="Gamma-glutamylcyclotransferase AIG2-like" evidence="1">
    <location>
        <begin position="5"/>
        <end position="132"/>
    </location>
</feature>
<evidence type="ECO:0000313" key="3">
    <source>
        <dbReference type="Proteomes" id="UP000563151"/>
    </source>
</evidence>
<dbReference type="SUPFAM" id="SSF110857">
    <property type="entry name" value="Gamma-glutamyl cyclotransferase-like"/>
    <property type="match status" value="1"/>
</dbReference>
<dbReference type="EMBL" id="JAAZWO010000006">
    <property type="protein sequence ID" value="MBC2397557.1"/>
    <property type="molecule type" value="Genomic_DNA"/>
</dbReference>
<reference evidence="2 3" key="1">
    <citation type="submission" date="2020-04" db="EMBL/GenBank/DDBJ databases">
        <title>Genomic insights into acetone-butanol-ethanol (ABE) fermentation by sequencing solventogenic clostridia strains.</title>
        <authorList>
            <person name="Brown S."/>
        </authorList>
    </citation>
    <scope>NUCLEOTIDE SEQUENCE [LARGE SCALE GENOMIC DNA]</scope>
    <source>
        <strain evidence="2 3">DJ011</strain>
    </source>
</reference>
<dbReference type="InterPro" id="IPR036568">
    <property type="entry name" value="GGCT-like_sf"/>
</dbReference>
<dbReference type="RefSeq" id="WP_035148882.1">
    <property type="nucleotide sequence ID" value="NZ_JAAZWO010000006.1"/>
</dbReference>
<protein>
    <submittedName>
        <fullName evidence="2">Gamma-glutamylcyclotransferase</fullName>
    </submittedName>
</protein>
<gene>
    <name evidence="2" type="ORF">HGG79_07180</name>
</gene>
<evidence type="ECO:0000259" key="1">
    <source>
        <dbReference type="Pfam" id="PF06094"/>
    </source>
</evidence>
<sequence>MTKKVFVYGSLMENFFNYDKYLVGKVLKRQPARVKGKLYHLVNKGYPAMIKGSDFVYGELIEVADWENNVKDLDDLENYYGEGNPSNEYNRVTIEVEILENNSKEIAFTYMYNCKEEQELKNELYLSDGSWRAYKEEEDK</sequence>
<keyword evidence="3" id="KW-1185">Reference proteome</keyword>